<dbReference type="GO" id="GO:0022857">
    <property type="term" value="F:transmembrane transporter activity"/>
    <property type="evidence" value="ECO:0007669"/>
    <property type="project" value="InterPro"/>
</dbReference>
<feature type="transmembrane region" description="Helical" evidence="7">
    <location>
        <begin position="76"/>
        <end position="95"/>
    </location>
</feature>
<feature type="transmembrane region" description="Helical" evidence="7">
    <location>
        <begin position="383"/>
        <end position="402"/>
    </location>
</feature>
<dbReference type="InterPro" id="IPR036259">
    <property type="entry name" value="MFS_trans_sf"/>
</dbReference>
<evidence type="ECO:0000256" key="5">
    <source>
        <dbReference type="ARBA" id="ARBA00022989"/>
    </source>
</evidence>
<comment type="subcellular location">
    <subcellularLocation>
        <location evidence="1">Cell membrane</location>
        <topology evidence="1">Multi-pass membrane protein</topology>
    </subcellularLocation>
</comment>
<feature type="transmembrane region" description="Helical" evidence="7">
    <location>
        <begin position="145"/>
        <end position="164"/>
    </location>
</feature>
<feature type="transmembrane region" description="Helical" evidence="7">
    <location>
        <begin position="170"/>
        <end position="188"/>
    </location>
</feature>
<evidence type="ECO:0000313" key="10">
    <source>
        <dbReference type="Proteomes" id="UP000196005"/>
    </source>
</evidence>
<evidence type="ECO:0000256" key="3">
    <source>
        <dbReference type="ARBA" id="ARBA00022475"/>
    </source>
</evidence>
<evidence type="ECO:0000256" key="2">
    <source>
        <dbReference type="ARBA" id="ARBA00022448"/>
    </source>
</evidence>
<evidence type="ECO:0000256" key="4">
    <source>
        <dbReference type="ARBA" id="ARBA00022692"/>
    </source>
</evidence>
<accession>A0A1Y0HLK0</accession>
<evidence type="ECO:0000256" key="1">
    <source>
        <dbReference type="ARBA" id="ARBA00004651"/>
    </source>
</evidence>
<dbReference type="InterPro" id="IPR011701">
    <property type="entry name" value="MFS"/>
</dbReference>
<keyword evidence="4 7" id="KW-0812">Transmembrane</keyword>
<keyword evidence="10" id="KW-1185">Reference proteome</keyword>
<dbReference type="GO" id="GO:0005886">
    <property type="term" value="C:plasma membrane"/>
    <property type="evidence" value="ECO:0007669"/>
    <property type="project" value="UniProtKB-SubCell"/>
</dbReference>
<dbReference type="InterPro" id="IPR050171">
    <property type="entry name" value="MFS_Transporters"/>
</dbReference>
<dbReference type="OrthoDB" id="5338069at2"/>
<dbReference type="Gene3D" id="1.20.1720.10">
    <property type="entry name" value="Multidrug resistance protein D"/>
    <property type="match status" value="1"/>
</dbReference>
<evidence type="ECO:0000256" key="7">
    <source>
        <dbReference type="SAM" id="Phobius"/>
    </source>
</evidence>
<reference evidence="10" key="1">
    <citation type="submission" date="2017-05" db="EMBL/GenBank/DDBJ databases">
        <title>Dechlorination kinetics govern the competition between two new strains of the genus Sulfurospirillum.</title>
        <authorList>
            <person name="Buttet G.F."/>
            <person name="Murray A.M."/>
            <person name="Goris T."/>
            <person name="Burion M."/>
            <person name="Lin B."/>
            <person name="Rolle M."/>
            <person name="Maillard J."/>
        </authorList>
    </citation>
    <scope>NUCLEOTIDE SEQUENCE [LARGE SCALE GENOMIC DNA]</scope>
    <source>
        <strain evidence="10">SL2-1</strain>
    </source>
</reference>
<organism evidence="9 10">
    <name type="scientific">Sulfurospirillum diekertiae</name>
    <dbReference type="NCBI Taxonomy" id="1854492"/>
    <lineage>
        <taxon>Bacteria</taxon>
        <taxon>Pseudomonadati</taxon>
        <taxon>Campylobacterota</taxon>
        <taxon>Epsilonproteobacteria</taxon>
        <taxon>Campylobacterales</taxon>
        <taxon>Sulfurospirillaceae</taxon>
        <taxon>Sulfurospirillum</taxon>
    </lineage>
</organism>
<dbReference type="Proteomes" id="UP000196005">
    <property type="component" value="Chromosome"/>
</dbReference>
<proteinExistence type="predicted"/>
<evidence type="ECO:0000313" key="9">
    <source>
        <dbReference type="EMBL" id="ARU48820.1"/>
    </source>
</evidence>
<dbReference type="PANTHER" id="PTHR23517">
    <property type="entry name" value="RESISTANCE PROTEIN MDTM, PUTATIVE-RELATED-RELATED"/>
    <property type="match status" value="1"/>
</dbReference>
<feature type="transmembrane region" description="Helical" evidence="7">
    <location>
        <begin position="246"/>
        <end position="267"/>
    </location>
</feature>
<keyword evidence="3" id="KW-1003">Cell membrane</keyword>
<dbReference type="EMBL" id="CP021416">
    <property type="protein sequence ID" value="ARU48820.1"/>
    <property type="molecule type" value="Genomic_DNA"/>
</dbReference>
<dbReference type="Pfam" id="PF07690">
    <property type="entry name" value="MFS_1"/>
    <property type="match status" value="2"/>
</dbReference>
<keyword evidence="6 7" id="KW-0472">Membrane</keyword>
<dbReference type="SUPFAM" id="SSF103473">
    <property type="entry name" value="MFS general substrate transporter"/>
    <property type="match status" value="1"/>
</dbReference>
<name>A0A1Y0HLK0_9BACT</name>
<keyword evidence="2" id="KW-0813">Transport</keyword>
<feature type="transmembrane region" description="Helical" evidence="7">
    <location>
        <begin position="214"/>
        <end position="240"/>
    </location>
</feature>
<sequence length="408" mass="44791">MQPETLQTFHKKPIVIIALLTAVCLVGDSMLYVVLPTHFEEAGLTSLWQVGILLSINRLIRLPLNPLIGWLYTKISARTGVLIAVLLAFLTTLSYGLLHGFIALLIARCFWGIAWGFLRLGAYFTILEYATDTTRGKSMGLYNGLYRLGSLVGMLVGGFLADIYGLLPTSIIFSLVTLCCLPIVFIVIKPTHQGMVSEHVESERHFSLWKHRNVLSVLGVGMFFALIYQGIVTSTLSYLIEIHNGSVVLIFGCFIGASSLAGILQAIRWGFEPFLAPLFGSLTDGNVGRYPLLLISTVLASISFALVSFDLPFWIWIGILLLLQATATSLTTIADALAADTASNNGARIKIMTTYSLLIDFGAALGPMLAYGMNQFLHPYASFWFASLILLGTTWVCANSWYKQKRSL</sequence>
<feature type="transmembrane region" description="Helical" evidence="7">
    <location>
        <begin position="313"/>
        <end position="339"/>
    </location>
</feature>
<keyword evidence="5 7" id="KW-1133">Transmembrane helix</keyword>
<evidence type="ECO:0000256" key="6">
    <source>
        <dbReference type="ARBA" id="ARBA00023136"/>
    </source>
</evidence>
<dbReference type="RefSeq" id="WP_087438664.1">
    <property type="nucleotide sequence ID" value="NZ_CP021416.1"/>
</dbReference>
<feature type="transmembrane region" description="Helical" evidence="7">
    <location>
        <begin position="101"/>
        <end position="124"/>
    </location>
</feature>
<evidence type="ECO:0000259" key="8">
    <source>
        <dbReference type="PROSITE" id="PS50850"/>
    </source>
</evidence>
<feature type="transmembrane region" description="Helical" evidence="7">
    <location>
        <begin position="287"/>
        <end position="307"/>
    </location>
</feature>
<dbReference type="PROSITE" id="PS50850">
    <property type="entry name" value="MFS"/>
    <property type="match status" value="1"/>
</dbReference>
<feature type="transmembrane region" description="Helical" evidence="7">
    <location>
        <begin position="351"/>
        <end position="371"/>
    </location>
</feature>
<protein>
    <submittedName>
        <fullName evidence="9">Multidrug resistance protein MdtG</fullName>
    </submittedName>
</protein>
<dbReference type="Gene3D" id="1.20.1250.20">
    <property type="entry name" value="MFS general substrate transporter like domains"/>
    <property type="match status" value="1"/>
</dbReference>
<dbReference type="InterPro" id="IPR020846">
    <property type="entry name" value="MFS_dom"/>
</dbReference>
<dbReference type="KEGG" id="suls:Sdiek1_1658"/>
<gene>
    <name evidence="9" type="ORF">Sdiek1_1658</name>
</gene>
<feature type="domain" description="Major facilitator superfamily (MFS) profile" evidence="8">
    <location>
        <begin position="13"/>
        <end position="405"/>
    </location>
</feature>
<feature type="transmembrane region" description="Helical" evidence="7">
    <location>
        <begin position="14"/>
        <end position="35"/>
    </location>
</feature>
<dbReference type="AlphaFoldDB" id="A0A1Y0HLK0"/>